<dbReference type="RefSeq" id="WP_067977423.1">
    <property type="nucleotide sequence ID" value="NZ_CP014163.1"/>
</dbReference>
<accession>A0A0X8FK27</accession>
<reference evidence="3 4" key="1">
    <citation type="journal article" date="2016" name="Genome Announc.">
        <title>Complete Genome Sequences of Aerococcus christensenii CCUG 28831T, Aerococcus sanguinicola CCUG 43001T, Aerococcus urinae CCUG 36881T, Aerococcus urinaeequi CCUG 28094T, Aerococcus urinaehominis CCUG 42038 BT, and Aerococcus viridans CCUG 4311T.</title>
        <authorList>
            <person name="Carkaci D."/>
            <person name="Dargis R."/>
            <person name="Nielsen X.C."/>
            <person name="Skovgaard O."/>
            <person name="Fuursted K."/>
            <person name="Christensen J.J."/>
        </authorList>
    </citation>
    <scope>NUCLEOTIDE SEQUENCE [LARGE SCALE GENOMIC DNA]</scope>
    <source>
        <strain evidence="3 4">CCUG42038B</strain>
    </source>
</reference>
<evidence type="ECO:0000313" key="3">
    <source>
        <dbReference type="EMBL" id="AMB98745.1"/>
    </source>
</evidence>
<name>A0A0X8FK27_9LACT</name>
<feature type="chain" id="PRO_5043310102" evidence="2">
    <location>
        <begin position="20"/>
        <end position="99"/>
    </location>
</feature>
<dbReference type="AlphaFoldDB" id="A0A0X8FK27"/>
<evidence type="ECO:0000256" key="2">
    <source>
        <dbReference type="SAM" id="SignalP"/>
    </source>
</evidence>
<dbReference type="PROSITE" id="PS51257">
    <property type="entry name" value="PROKAR_LIPOPROTEIN"/>
    <property type="match status" value="1"/>
</dbReference>
<dbReference type="EMBL" id="CP014163">
    <property type="protein sequence ID" value="AMB98745.1"/>
    <property type="molecule type" value="Genomic_DNA"/>
</dbReference>
<feature type="region of interest" description="Disordered" evidence="1">
    <location>
        <begin position="80"/>
        <end position="99"/>
    </location>
</feature>
<proteinExistence type="predicted"/>
<protein>
    <submittedName>
        <fullName evidence="3">Uncharacterized protein</fullName>
    </submittedName>
</protein>
<dbReference type="KEGG" id="auh:AWM75_01475"/>
<keyword evidence="4" id="KW-1185">Reference proteome</keyword>
<keyword evidence="2" id="KW-0732">Signal</keyword>
<organism evidence="3 4">
    <name type="scientific">Aerococcus urinaehominis</name>
    <dbReference type="NCBI Taxonomy" id="128944"/>
    <lineage>
        <taxon>Bacteria</taxon>
        <taxon>Bacillati</taxon>
        <taxon>Bacillota</taxon>
        <taxon>Bacilli</taxon>
        <taxon>Lactobacillales</taxon>
        <taxon>Aerococcaceae</taxon>
        <taxon>Aerococcus</taxon>
    </lineage>
</organism>
<reference evidence="4" key="2">
    <citation type="submission" date="2016-01" db="EMBL/GenBank/DDBJ databases">
        <title>Six Aerococcus type strain genome sequencing and assembly using PacBio and Illumina Hiseq.</title>
        <authorList>
            <person name="Carkaci D."/>
            <person name="Dargis R."/>
            <person name="Nielsen X.C."/>
            <person name="Skovgaard O."/>
            <person name="Fuursted K."/>
            <person name="Christensen J.J."/>
        </authorList>
    </citation>
    <scope>NUCLEOTIDE SEQUENCE [LARGE SCALE GENOMIC DNA]</scope>
    <source>
        <strain evidence="4">CCUG42038B</strain>
    </source>
</reference>
<sequence length="99" mass="10878">MKKYASLLISFLLALVLVACRPQSNQTHTISGQVSQINPDGFNLRDQQGQEYQIITSTSNQPELQAGDQVRVDFDGTMAMSNPPQITNPSDIVVDKSLN</sequence>
<gene>
    <name evidence="3" type="ORF">AWM75_01475</name>
</gene>
<feature type="compositionally biased region" description="Polar residues" evidence="1">
    <location>
        <begin position="80"/>
        <end position="90"/>
    </location>
</feature>
<feature type="signal peptide" evidence="2">
    <location>
        <begin position="1"/>
        <end position="19"/>
    </location>
</feature>
<dbReference type="OrthoDB" id="1860218at2"/>
<dbReference type="Proteomes" id="UP000062260">
    <property type="component" value="Chromosome"/>
</dbReference>
<evidence type="ECO:0000313" key="4">
    <source>
        <dbReference type="Proteomes" id="UP000062260"/>
    </source>
</evidence>
<evidence type="ECO:0000256" key="1">
    <source>
        <dbReference type="SAM" id="MobiDB-lite"/>
    </source>
</evidence>